<accession>A0A7L4ZYD1</accession>
<dbReference type="EMBL" id="VTWU01000003">
    <property type="protein sequence ID" value="KAA9333377.1"/>
    <property type="molecule type" value="Genomic_DNA"/>
</dbReference>
<sequence>MNRRTPLHRTTPLRPAGGLPRVSPKQGQVNRAKRRVYDATKAATCFSCGEACQAPALTPSHILTQGRHQRQRLNTLNLVWECWPVHCLWENNKADYARRFPEAFAKKMERMQQLDPQAYAFFRMKNGGLFTANGVEQ</sequence>
<gene>
    <name evidence="1" type="ORF">F0P96_10435</name>
</gene>
<dbReference type="RefSeq" id="WP_151078798.1">
    <property type="nucleotide sequence ID" value="NZ_CP047647.1"/>
</dbReference>
<dbReference type="AlphaFoldDB" id="A0A7L4ZYD1"/>
<dbReference type="Proteomes" id="UP000326380">
    <property type="component" value="Unassembled WGS sequence"/>
</dbReference>
<keyword evidence="2" id="KW-1185">Reference proteome</keyword>
<organism evidence="1 2">
    <name type="scientific">Hymenobacter busanensis</name>
    <dbReference type="NCBI Taxonomy" id="2607656"/>
    <lineage>
        <taxon>Bacteria</taxon>
        <taxon>Pseudomonadati</taxon>
        <taxon>Bacteroidota</taxon>
        <taxon>Cytophagia</taxon>
        <taxon>Cytophagales</taxon>
        <taxon>Hymenobacteraceae</taxon>
        <taxon>Hymenobacter</taxon>
    </lineage>
</organism>
<proteinExistence type="predicted"/>
<comment type="caution">
    <text evidence="1">The sequence shown here is derived from an EMBL/GenBank/DDBJ whole genome shotgun (WGS) entry which is preliminary data.</text>
</comment>
<evidence type="ECO:0000313" key="1">
    <source>
        <dbReference type="EMBL" id="KAA9333377.1"/>
    </source>
</evidence>
<protein>
    <submittedName>
        <fullName evidence="1">Uncharacterized protein</fullName>
    </submittedName>
</protein>
<name>A0A7L4ZYD1_9BACT</name>
<evidence type="ECO:0000313" key="2">
    <source>
        <dbReference type="Proteomes" id="UP000326380"/>
    </source>
</evidence>
<reference evidence="1 2" key="1">
    <citation type="submission" date="2019-09" db="EMBL/GenBank/DDBJ databases">
        <title>Genome sequence of Hymenobacter sp. M3.</title>
        <authorList>
            <person name="Srinivasan S."/>
        </authorList>
    </citation>
    <scope>NUCLEOTIDE SEQUENCE [LARGE SCALE GENOMIC DNA]</scope>
    <source>
        <strain evidence="1 2">M3</strain>
    </source>
</reference>